<name>A0A4Y2L7Q0_ARAVE</name>
<proteinExistence type="predicted"/>
<dbReference type="EMBL" id="BGPR01005400">
    <property type="protein sequence ID" value="GBN09853.1"/>
    <property type="molecule type" value="Genomic_DNA"/>
</dbReference>
<sequence>MLNTCLSSNQVVIAPKTPVNDSRTFYLPHHVIEKQKNQNVKYRIVFDGSSHSPGHPSLNEVLEKLNLLPELLATLLRFRLHRQEIIGNNNSRGISPAELSSLDTWWNGLMNQT</sequence>
<evidence type="ECO:0000313" key="2">
    <source>
        <dbReference type="Proteomes" id="UP000499080"/>
    </source>
</evidence>
<accession>A0A4Y2L7Q0</accession>
<evidence type="ECO:0000313" key="1">
    <source>
        <dbReference type="EMBL" id="GBN09853.1"/>
    </source>
</evidence>
<dbReference type="OrthoDB" id="6434680at2759"/>
<keyword evidence="2" id="KW-1185">Reference proteome</keyword>
<dbReference type="Proteomes" id="UP000499080">
    <property type="component" value="Unassembled WGS sequence"/>
</dbReference>
<reference evidence="1 2" key="1">
    <citation type="journal article" date="2019" name="Sci. Rep.">
        <title>Orb-weaving spider Araneus ventricosus genome elucidates the spidroin gene catalogue.</title>
        <authorList>
            <person name="Kono N."/>
            <person name="Nakamura H."/>
            <person name="Ohtoshi R."/>
            <person name="Moran D.A.P."/>
            <person name="Shinohara A."/>
            <person name="Yoshida Y."/>
            <person name="Fujiwara M."/>
            <person name="Mori M."/>
            <person name="Tomita M."/>
            <person name="Arakawa K."/>
        </authorList>
    </citation>
    <scope>NUCLEOTIDE SEQUENCE [LARGE SCALE GENOMIC DNA]</scope>
</reference>
<comment type="caution">
    <text evidence="1">The sequence shown here is derived from an EMBL/GenBank/DDBJ whole genome shotgun (WGS) entry which is preliminary data.</text>
</comment>
<dbReference type="AlphaFoldDB" id="A0A4Y2L7Q0"/>
<gene>
    <name evidence="1" type="ORF">AVEN_59524_1</name>
</gene>
<organism evidence="1 2">
    <name type="scientific">Araneus ventricosus</name>
    <name type="common">Orbweaver spider</name>
    <name type="synonym">Epeira ventricosa</name>
    <dbReference type="NCBI Taxonomy" id="182803"/>
    <lineage>
        <taxon>Eukaryota</taxon>
        <taxon>Metazoa</taxon>
        <taxon>Ecdysozoa</taxon>
        <taxon>Arthropoda</taxon>
        <taxon>Chelicerata</taxon>
        <taxon>Arachnida</taxon>
        <taxon>Araneae</taxon>
        <taxon>Araneomorphae</taxon>
        <taxon>Entelegynae</taxon>
        <taxon>Araneoidea</taxon>
        <taxon>Araneidae</taxon>
        <taxon>Araneus</taxon>
    </lineage>
</organism>
<protein>
    <submittedName>
        <fullName evidence="1">Uncharacterized protein</fullName>
    </submittedName>
</protein>